<keyword evidence="3 9" id="KW-0813">Transport</keyword>
<dbReference type="InterPro" id="IPR043429">
    <property type="entry name" value="ArtM/GltK/GlnP/TcyL/YhdX-like"/>
</dbReference>
<evidence type="ECO:0000256" key="5">
    <source>
        <dbReference type="ARBA" id="ARBA00022692"/>
    </source>
</evidence>
<dbReference type="GO" id="GO:0006865">
    <property type="term" value="P:amino acid transport"/>
    <property type="evidence" value="ECO:0007669"/>
    <property type="project" value="UniProtKB-KW"/>
</dbReference>
<keyword evidence="7 9" id="KW-1133">Transmembrane helix</keyword>
<feature type="transmembrane region" description="Helical" evidence="9">
    <location>
        <begin position="20"/>
        <end position="42"/>
    </location>
</feature>
<feature type="transmembrane region" description="Helical" evidence="9">
    <location>
        <begin position="188"/>
        <end position="206"/>
    </location>
</feature>
<evidence type="ECO:0000259" key="10">
    <source>
        <dbReference type="PROSITE" id="PS50928"/>
    </source>
</evidence>
<dbReference type="AlphaFoldDB" id="A0A0U3QCB4"/>
<evidence type="ECO:0000256" key="9">
    <source>
        <dbReference type="RuleBase" id="RU363032"/>
    </source>
</evidence>
<dbReference type="CDD" id="cd06261">
    <property type="entry name" value="TM_PBP2"/>
    <property type="match status" value="1"/>
</dbReference>
<dbReference type="Proteomes" id="UP000065151">
    <property type="component" value="Chromosome"/>
</dbReference>
<dbReference type="STRING" id="121292.AU252_13395"/>
<accession>A0A0U3QCB4</accession>
<keyword evidence="6" id="KW-0029">Amino-acid transport</keyword>
<comment type="subcellular location">
    <subcellularLocation>
        <location evidence="1 9">Cell membrane</location>
        <topology evidence="1 9">Multi-pass membrane protein</topology>
    </subcellularLocation>
</comment>
<evidence type="ECO:0000256" key="1">
    <source>
        <dbReference type="ARBA" id="ARBA00004651"/>
    </source>
</evidence>
<dbReference type="RefSeq" id="WP_058931153.1">
    <property type="nucleotide sequence ID" value="NZ_CP013747.1"/>
</dbReference>
<dbReference type="GO" id="GO:0022857">
    <property type="term" value="F:transmembrane transporter activity"/>
    <property type="evidence" value="ECO:0007669"/>
    <property type="project" value="InterPro"/>
</dbReference>
<dbReference type="InterPro" id="IPR010065">
    <property type="entry name" value="AA_ABC_transptr_permease_3TM"/>
</dbReference>
<comment type="similarity">
    <text evidence="2">Belongs to the binding-protein-dependent transport system permease family. HisMQ subfamily.</text>
</comment>
<evidence type="ECO:0000256" key="3">
    <source>
        <dbReference type="ARBA" id="ARBA00022448"/>
    </source>
</evidence>
<evidence type="ECO:0000256" key="6">
    <source>
        <dbReference type="ARBA" id="ARBA00022970"/>
    </source>
</evidence>
<dbReference type="PANTHER" id="PTHR30614">
    <property type="entry name" value="MEMBRANE COMPONENT OF AMINO ACID ABC TRANSPORTER"/>
    <property type="match status" value="1"/>
</dbReference>
<dbReference type="PANTHER" id="PTHR30614:SF20">
    <property type="entry name" value="GLUTAMINE TRANSPORT SYSTEM PERMEASE PROTEIN GLNP"/>
    <property type="match status" value="1"/>
</dbReference>
<keyword evidence="8 9" id="KW-0472">Membrane</keyword>
<dbReference type="NCBIfam" id="TIGR01726">
    <property type="entry name" value="HEQRo_perm_3TM"/>
    <property type="match status" value="1"/>
</dbReference>
<proteinExistence type="inferred from homology"/>
<evidence type="ECO:0000256" key="8">
    <source>
        <dbReference type="ARBA" id="ARBA00023136"/>
    </source>
</evidence>
<keyword evidence="5 9" id="KW-0812">Transmembrane</keyword>
<feature type="domain" description="ABC transmembrane type-1" evidence="10">
    <location>
        <begin position="19"/>
        <end position="207"/>
    </location>
</feature>
<dbReference type="InterPro" id="IPR000515">
    <property type="entry name" value="MetI-like"/>
</dbReference>
<evidence type="ECO:0000256" key="2">
    <source>
        <dbReference type="ARBA" id="ARBA00010072"/>
    </source>
</evidence>
<evidence type="ECO:0000313" key="11">
    <source>
        <dbReference type="EMBL" id="ALV42029.1"/>
    </source>
</evidence>
<dbReference type="PROSITE" id="PS50928">
    <property type="entry name" value="ABC_TM1"/>
    <property type="match status" value="1"/>
</dbReference>
<dbReference type="Pfam" id="PF00528">
    <property type="entry name" value="BPD_transp_1"/>
    <property type="match status" value="1"/>
</dbReference>
<dbReference type="KEGG" id="psul:AU252_13395"/>
<reference evidence="11 12" key="1">
    <citation type="submission" date="2015-12" db="EMBL/GenBank/DDBJ databases">
        <authorList>
            <person name="Shamseldin A."/>
            <person name="Moawad H."/>
            <person name="Abd El-Rahim W.M."/>
            <person name="Sadowsky M.J."/>
        </authorList>
    </citation>
    <scope>NUCLEOTIDE SEQUENCE [LARGE SCALE GENOMIC DNA]</scope>
    <source>
        <strain evidence="11 12">Ar51</strain>
    </source>
</reference>
<protein>
    <recommendedName>
        <fullName evidence="10">ABC transmembrane type-1 domain-containing protein</fullName>
    </recommendedName>
</protein>
<name>A0A0U3QCB4_9MICC</name>
<organism evidence="11">
    <name type="scientific">Pseudarthrobacter sulfonivorans</name>
    <dbReference type="NCBI Taxonomy" id="121292"/>
    <lineage>
        <taxon>Bacteria</taxon>
        <taxon>Bacillati</taxon>
        <taxon>Actinomycetota</taxon>
        <taxon>Actinomycetes</taxon>
        <taxon>Micrococcales</taxon>
        <taxon>Micrococcaceae</taxon>
        <taxon>Pseudarthrobacter</taxon>
    </lineage>
</organism>
<keyword evidence="4" id="KW-1003">Cell membrane</keyword>
<dbReference type="GO" id="GO:0043190">
    <property type="term" value="C:ATP-binding cassette (ABC) transporter complex"/>
    <property type="evidence" value="ECO:0007669"/>
    <property type="project" value="InterPro"/>
</dbReference>
<dbReference type="Gene3D" id="1.10.3720.10">
    <property type="entry name" value="MetI-like"/>
    <property type="match status" value="1"/>
</dbReference>
<evidence type="ECO:0000313" key="12">
    <source>
        <dbReference type="Proteomes" id="UP000065151"/>
    </source>
</evidence>
<evidence type="ECO:0000256" key="4">
    <source>
        <dbReference type="ARBA" id="ARBA00022475"/>
    </source>
</evidence>
<gene>
    <name evidence="11" type="ORF">AU252_13395</name>
</gene>
<sequence length="223" mass="24007">MALYFGDLLPFSSLLLEGLWTALYITLVAMVAGSALGVFLYLGKVGPGKAVSIFCTCYIEAIRNTPLLVQLYLIYFALPALGINLEPIWAAVIGLTLNNAAYTAEIYRAGFESVPHGLREAGKALGMKNAQIVRYIVLLPATRNVFPALTNQLILLFLASSIGSIISLPELTNAIMSVSNTTYRTIEVLAVGGLLYLCVSALLSLASKRAETTLFRWAVGARV</sequence>
<evidence type="ECO:0000256" key="7">
    <source>
        <dbReference type="ARBA" id="ARBA00022989"/>
    </source>
</evidence>
<dbReference type="EMBL" id="CP013747">
    <property type="protein sequence ID" value="ALV42029.1"/>
    <property type="molecule type" value="Genomic_DNA"/>
</dbReference>
<dbReference type="InterPro" id="IPR035906">
    <property type="entry name" value="MetI-like_sf"/>
</dbReference>
<feature type="transmembrane region" description="Helical" evidence="9">
    <location>
        <begin position="148"/>
        <end position="168"/>
    </location>
</feature>
<dbReference type="SUPFAM" id="SSF161098">
    <property type="entry name" value="MetI-like"/>
    <property type="match status" value="1"/>
</dbReference>